<dbReference type="InParanoid" id="H3CC86"/>
<dbReference type="GO" id="GO:0001885">
    <property type="term" value="P:endothelial cell development"/>
    <property type="evidence" value="ECO:0007669"/>
    <property type="project" value="Ensembl"/>
</dbReference>
<dbReference type="PROSITE" id="PS50850">
    <property type="entry name" value="MFS"/>
    <property type="match status" value="1"/>
</dbReference>
<evidence type="ECO:0000256" key="5">
    <source>
        <dbReference type="ARBA" id="ARBA00022475"/>
    </source>
</evidence>
<keyword evidence="15" id="KW-1185">Reference proteome</keyword>
<dbReference type="NCBIfam" id="TIGR00879">
    <property type="entry name" value="SP"/>
    <property type="match status" value="1"/>
</dbReference>
<feature type="transmembrane region" description="Helical" evidence="12">
    <location>
        <begin position="297"/>
        <end position="318"/>
    </location>
</feature>
<feature type="transmembrane region" description="Helical" evidence="12">
    <location>
        <begin position="176"/>
        <end position="197"/>
    </location>
</feature>
<feature type="transmembrane region" description="Helical" evidence="12">
    <location>
        <begin position="419"/>
        <end position="438"/>
    </location>
</feature>
<dbReference type="InterPro" id="IPR020846">
    <property type="entry name" value="MFS_dom"/>
</dbReference>
<evidence type="ECO:0000256" key="2">
    <source>
        <dbReference type="ARBA" id="ARBA00004651"/>
    </source>
</evidence>
<comment type="subcellular location">
    <subcellularLocation>
        <location evidence="2">Cell membrane</location>
        <topology evidence="2">Multi-pass membrane protein</topology>
    </subcellularLocation>
</comment>
<dbReference type="GeneTree" id="ENSGT00940000156792"/>
<dbReference type="GO" id="GO:0061300">
    <property type="term" value="P:cerebellum vasculature development"/>
    <property type="evidence" value="ECO:0007669"/>
    <property type="project" value="Ensembl"/>
</dbReference>
<keyword evidence="5" id="KW-1003">Cell membrane</keyword>
<feature type="domain" description="Major facilitator superfamily (MFS) profile" evidence="13">
    <location>
        <begin position="6"/>
        <end position="444"/>
    </location>
</feature>
<dbReference type="Gene3D" id="1.20.1250.20">
    <property type="entry name" value="MFS general substrate transporter like domains"/>
    <property type="match status" value="1"/>
</dbReference>
<evidence type="ECO:0000313" key="14">
    <source>
        <dbReference type="Ensembl" id="ENSTNIP00000005858.1"/>
    </source>
</evidence>
<dbReference type="PANTHER" id="PTHR23503:SF51">
    <property type="entry name" value="SOLUTE CARRIER FAMILY 2, FACILITATED GLUCOSE TRANSPORTER MEMBER 1"/>
    <property type="match status" value="1"/>
</dbReference>
<dbReference type="GO" id="GO:0055056">
    <property type="term" value="F:D-glucose transmembrane transporter activity"/>
    <property type="evidence" value="ECO:0007669"/>
    <property type="project" value="Ensembl"/>
</dbReference>
<dbReference type="InterPro" id="IPR036259">
    <property type="entry name" value="MFS_trans_sf"/>
</dbReference>
<dbReference type="GO" id="GO:0002040">
    <property type="term" value="P:sprouting angiogenesis"/>
    <property type="evidence" value="ECO:0007669"/>
    <property type="project" value="Ensembl"/>
</dbReference>
<dbReference type="GO" id="GO:0032868">
    <property type="term" value="P:response to insulin"/>
    <property type="evidence" value="ECO:0007669"/>
    <property type="project" value="TreeGrafter"/>
</dbReference>
<feature type="transmembrane region" description="Helical" evidence="12">
    <location>
        <begin position="353"/>
        <end position="379"/>
    </location>
</feature>
<keyword evidence="4 11" id="KW-0813">Transport</keyword>
<evidence type="ECO:0000256" key="7">
    <source>
        <dbReference type="ARBA" id="ARBA00022692"/>
    </source>
</evidence>
<dbReference type="GO" id="GO:0043066">
    <property type="term" value="P:negative regulation of apoptotic process"/>
    <property type="evidence" value="ECO:0007669"/>
    <property type="project" value="Ensembl"/>
</dbReference>
<dbReference type="GO" id="GO:0046323">
    <property type="term" value="P:D-glucose import"/>
    <property type="evidence" value="ECO:0007669"/>
    <property type="project" value="Ensembl"/>
</dbReference>
<feature type="transmembrane region" description="Helical" evidence="12">
    <location>
        <begin position="113"/>
        <end position="134"/>
    </location>
</feature>
<dbReference type="PROSITE" id="PS00217">
    <property type="entry name" value="SUGAR_TRANSPORT_2"/>
    <property type="match status" value="1"/>
</dbReference>
<feature type="transmembrane region" description="Helical" evidence="12">
    <location>
        <begin position="54"/>
        <end position="76"/>
    </location>
</feature>
<evidence type="ECO:0000256" key="1">
    <source>
        <dbReference type="ARBA" id="ARBA00000618"/>
    </source>
</evidence>
<dbReference type="Pfam" id="PF00083">
    <property type="entry name" value="Sugar_tr"/>
    <property type="match status" value="1"/>
</dbReference>
<organism evidence="14 15">
    <name type="scientific">Tetraodon nigroviridis</name>
    <name type="common">Spotted green pufferfish</name>
    <name type="synonym">Chelonodon nigroviridis</name>
    <dbReference type="NCBI Taxonomy" id="99883"/>
    <lineage>
        <taxon>Eukaryota</taxon>
        <taxon>Metazoa</taxon>
        <taxon>Chordata</taxon>
        <taxon>Craniata</taxon>
        <taxon>Vertebrata</taxon>
        <taxon>Euteleostomi</taxon>
        <taxon>Actinopterygii</taxon>
        <taxon>Neopterygii</taxon>
        <taxon>Teleostei</taxon>
        <taxon>Neoteleostei</taxon>
        <taxon>Acanthomorphata</taxon>
        <taxon>Eupercaria</taxon>
        <taxon>Tetraodontiformes</taxon>
        <taxon>Tetradontoidea</taxon>
        <taxon>Tetraodontidae</taxon>
        <taxon>Tetraodon</taxon>
    </lineage>
</organism>
<keyword evidence="7 12" id="KW-0812">Transmembrane</keyword>
<dbReference type="CDD" id="cd17431">
    <property type="entry name" value="MFS_GLUT_Class1"/>
    <property type="match status" value="1"/>
</dbReference>
<reference evidence="14" key="3">
    <citation type="submission" date="2025-09" db="UniProtKB">
        <authorList>
            <consortium name="Ensembl"/>
        </authorList>
    </citation>
    <scope>IDENTIFICATION</scope>
</reference>
<dbReference type="PANTHER" id="PTHR23503">
    <property type="entry name" value="SOLUTE CARRIER FAMILY 2"/>
    <property type="match status" value="1"/>
</dbReference>
<dbReference type="PROSITE" id="PS00216">
    <property type="entry name" value="SUGAR_TRANSPORT_1"/>
    <property type="match status" value="1"/>
</dbReference>
<evidence type="ECO:0000256" key="8">
    <source>
        <dbReference type="ARBA" id="ARBA00022989"/>
    </source>
</evidence>
<evidence type="ECO:0000259" key="13">
    <source>
        <dbReference type="PROSITE" id="PS50850"/>
    </source>
</evidence>
<evidence type="ECO:0000256" key="6">
    <source>
        <dbReference type="ARBA" id="ARBA00022597"/>
    </source>
</evidence>
<dbReference type="GO" id="GO:0016324">
    <property type="term" value="C:apical plasma membrane"/>
    <property type="evidence" value="ECO:0007669"/>
    <property type="project" value="TreeGrafter"/>
</dbReference>
<dbReference type="OMA" id="GWLIMFQ"/>
<evidence type="ECO:0000256" key="12">
    <source>
        <dbReference type="SAM" id="Phobius"/>
    </source>
</evidence>
<sequence>PQLTLAVGTAVIGSFQFGYNTGVINAPQKVIEGFYNQTWSSRFSESISENALTALWSLSVAIFSVGGMLGSFSVGLVLSRFGRKNSMLVANVLAFLAVAFMSFSKMAASEMLIIGRFIVGVYSGLSTGFVPIYVEEISPTSLRGALGTLHQLGVVVGILVAQVFGMESIMGNAALWPLLLGFTLLPAVLQCVLLPMCPESPRYLLINCNEESKARSTLAKLRGSEDVSEDMQEMKDESQQMMRETKVTIPALFRSPAYRQPILVAIMLQLSQQLSGINAVFYYSTGIFQRAGVAQPVYATIGAGAVNTVFTVVSLFLVERMGRRPLQLTGLLGMASAVVLTAAMLLLDQLRWMSYVSVGAVFSFVAFFEVGPGPIPWFIVAELFSQGPRPAAIAVAGFNWTANFAVGMCFQYVERLCGPYVFIIFTVLLLGFFVFTYFKVPETKGRTFDDIAADFRESSGQ</sequence>
<keyword evidence="6" id="KW-0762">Sugar transport</keyword>
<feature type="transmembrane region" description="Helical" evidence="12">
    <location>
        <begin position="391"/>
        <end position="413"/>
    </location>
</feature>
<dbReference type="GO" id="GO:0016323">
    <property type="term" value="C:basolateral plasma membrane"/>
    <property type="evidence" value="ECO:0007669"/>
    <property type="project" value="TreeGrafter"/>
</dbReference>
<dbReference type="STRING" id="99883.ENSTNIP00000005858"/>
<comment type="catalytic activity">
    <reaction evidence="1">
        <text>D-glucose(out) = D-glucose(in)</text>
        <dbReference type="Rhea" id="RHEA:60376"/>
        <dbReference type="ChEBI" id="CHEBI:4167"/>
    </reaction>
</comment>
<dbReference type="AlphaFoldDB" id="H3CC86"/>
<evidence type="ECO:0000256" key="3">
    <source>
        <dbReference type="ARBA" id="ARBA00007004"/>
    </source>
</evidence>
<dbReference type="InterPro" id="IPR003663">
    <property type="entry name" value="Sugar/inositol_transpt"/>
</dbReference>
<evidence type="ECO:0000313" key="15">
    <source>
        <dbReference type="Proteomes" id="UP000007303"/>
    </source>
</evidence>
<dbReference type="InterPro" id="IPR045263">
    <property type="entry name" value="GLUT"/>
</dbReference>
<feature type="transmembrane region" description="Helical" evidence="12">
    <location>
        <begin position="88"/>
        <end position="107"/>
    </location>
</feature>
<keyword evidence="8 12" id="KW-1133">Transmembrane helix</keyword>
<dbReference type="PRINTS" id="PR00171">
    <property type="entry name" value="SUGRTRNSPORT"/>
</dbReference>
<accession>H3CC86</accession>
<comment type="similarity">
    <text evidence="3">Belongs to the major facilitator superfamily. Sugar transporter (TC 2.A.1.1) family. Glucose transporter subfamily.</text>
</comment>
<evidence type="ECO:0000256" key="10">
    <source>
        <dbReference type="ARBA" id="ARBA00023180"/>
    </source>
</evidence>
<protein>
    <submittedName>
        <fullName evidence="14">Solute carrier family 2 member 1a</fullName>
    </submittedName>
</protein>
<reference evidence="14" key="2">
    <citation type="submission" date="2025-08" db="UniProtKB">
        <authorList>
            <consortium name="Ensembl"/>
        </authorList>
    </citation>
    <scope>IDENTIFICATION</scope>
</reference>
<evidence type="ECO:0000256" key="11">
    <source>
        <dbReference type="RuleBase" id="RU003346"/>
    </source>
</evidence>
<dbReference type="Proteomes" id="UP000007303">
    <property type="component" value="Unassembled WGS sequence"/>
</dbReference>
<feature type="transmembrane region" description="Helical" evidence="12">
    <location>
        <begin position="330"/>
        <end position="347"/>
    </location>
</feature>
<feature type="transmembrane region" description="Helical" evidence="12">
    <location>
        <begin position="146"/>
        <end position="164"/>
    </location>
</feature>
<name>H3CC86_TETNG</name>
<keyword evidence="10" id="KW-0325">Glycoprotein</keyword>
<dbReference type="FunFam" id="1.20.1250.20:FF:000040">
    <property type="entry name" value="Solute carrier family 2, facilitated glucose transporter member 1"/>
    <property type="match status" value="1"/>
</dbReference>
<dbReference type="SUPFAM" id="SSF103473">
    <property type="entry name" value="MFS general substrate transporter"/>
    <property type="match status" value="1"/>
</dbReference>
<dbReference type="InterPro" id="IPR005829">
    <property type="entry name" value="Sugar_transporter_CS"/>
</dbReference>
<keyword evidence="9 12" id="KW-0472">Membrane</keyword>
<dbReference type="GO" id="GO:0070837">
    <property type="term" value="P:dehydroascorbic acid transport"/>
    <property type="evidence" value="ECO:0007669"/>
    <property type="project" value="TreeGrafter"/>
</dbReference>
<dbReference type="HOGENOM" id="CLU_001265_30_5_1"/>
<reference evidence="15" key="1">
    <citation type="journal article" date="2004" name="Nature">
        <title>Genome duplication in the teleost fish Tetraodon nigroviridis reveals the early vertebrate proto-karyotype.</title>
        <authorList>
            <person name="Jaillon O."/>
            <person name="Aury J.-M."/>
            <person name="Brunet F."/>
            <person name="Petit J.-L."/>
            <person name="Stange-Thomann N."/>
            <person name="Mauceli E."/>
            <person name="Bouneau L."/>
            <person name="Fischer C."/>
            <person name="Ozouf-Costaz C."/>
            <person name="Bernot A."/>
            <person name="Nicaud S."/>
            <person name="Jaffe D."/>
            <person name="Fisher S."/>
            <person name="Lutfalla G."/>
            <person name="Dossat C."/>
            <person name="Segurens B."/>
            <person name="Dasilva C."/>
            <person name="Salanoubat M."/>
            <person name="Levy M."/>
            <person name="Boudet N."/>
            <person name="Castellano S."/>
            <person name="Anthouard V."/>
            <person name="Jubin C."/>
            <person name="Castelli V."/>
            <person name="Katinka M."/>
            <person name="Vacherie B."/>
            <person name="Biemont C."/>
            <person name="Skalli Z."/>
            <person name="Cattolico L."/>
            <person name="Poulain J."/>
            <person name="De Berardinis V."/>
            <person name="Cruaud C."/>
            <person name="Duprat S."/>
            <person name="Brottier P."/>
            <person name="Coutanceau J.-P."/>
            <person name="Gouzy J."/>
            <person name="Parra G."/>
            <person name="Lardier G."/>
            <person name="Chapple C."/>
            <person name="McKernan K.J."/>
            <person name="McEwan P."/>
            <person name="Bosak S."/>
            <person name="Kellis M."/>
            <person name="Volff J.-N."/>
            <person name="Guigo R."/>
            <person name="Zody M.C."/>
            <person name="Mesirov J."/>
            <person name="Lindblad-Toh K."/>
            <person name="Birren B."/>
            <person name="Nusbaum C."/>
            <person name="Kahn D."/>
            <person name="Robinson-Rechavi M."/>
            <person name="Laudet V."/>
            <person name="Schachter V."/>
            <person name="Quetier F."/>
            <person name="Saurin W."/>
            <person name="Scarpelli C."/>
            <person name="Wincker P."/>
            <person name="Lander E.S."/>
            <person name="Weissenbach J."/>
            <person name="Roest Crollius H."/>
        </authorList>
    </citation>
    <scope>NUCLEOTIDE SEQUENCE [LARGE SCALE GENOMIC DNA]</scope>
</reference>
<dbReference type="InterPro" id="IPR005828">
    <property type="entry name" value="MFS_sugar_transport-like"/>
</dbReference>
<evidence type="ECO:0000256" key="4">
    <source>
        <dbReference type="ARBA" id="ARBA00022448"/>
    </source>
</evidence>
<evidence type="ECO:0000256" key="9">
    <source>
        <dbReference type="ARBA" id="ARBA00023136"/>
    </source>
</evidence>
<proteinExistence type="inferred from homology"/>
<dbReference type="Ensembl" id="ENSTNIT00000006006.1">
    <property type="protein sequence ID" value="ENSTNIP00000005858.1"/>
    <property type="gene ID" value="ENSTNIG00000003275.1"/>
</dbReference>